<dbReference type="PANTHER" id="PTHR45639">
    <property type="entry name" value="HSC70CB, ISOFORM G-RELATED"/>
    <property type="match status" value="1"/>
</dbReference>
<dbReference type="Pfam" id="PF00012">
    <property type="entry name" value="HSP70"/>
    <property type="match status" value="1"/>
</dbReference>
<dbReference type="PROSITE" id="PS00329">
    <property type="entry name" value="HSP70_2"/>
    <property type="match status" value="1"/>
</dbReference>
<dbReference type="FunFam" id="3.30.420.40:FF:000171">
    <property type="entry name" value="Heat shock 70 kDa protein 4"/>
    <property type="match status" value="2"/>
</dbReference>
<dbReference type="OrthoDB" id="434160at2759"/>
<reference evidence="4" key="1">
    <citation type="journal article" date="2020" name="New Phytol.">
        <title>Comparative genomics reveals dynamic genome evolution in host specialist ectomycorrhizal fungi.</title>
        <authorList>
            <person name="Lofgren L.A."/>
            <person name="Nguyen N.H."/>
            <person name="Vilgalys R."/>
            <person name="Ruytinx J."/>
            <person name="Liao H.L."/>
            <person name="Branco S."/>
            <person name="Kuo A."/>
            <person name="LaButti K."/>
            <person name="Lipzen A."/>
            <person name="Andreopoulos W."/>
            <person name="Pangilinan J."/>
            <person name="Riley R."/>
            <person name="Hundley H."/>
            <person name="Na H."/>
            <person name="Barry K."/>
            <person name="Grigoriev I.V."/>
            <person name="Stajich J.E."/>
            <person name="Kennedy P.G."/>
        </authorList>
    </citation>
    <scope>NUCLEOTIDE SEQUENCE</scope>
    <source>
        <strain evidence="4">DOB743</strain>
    </source>
</reference>
<protein>
    <submittedName>
        <fullName evidence="4">Heat shock protein 70 family</fullName>
    </submittedName>
</protein>
<dbReference type="InterPro" id="IPR043129">
    <property type="entry name" value="ATPase_NBD"/>
</dbReference>
<dbReference type="FunFam" id="3.30.30.30:FF:000002">
    <property type="entry name" value="Heat shock 70 kDa protein 4"/>
    <property type="match status" value="1"/>
</dbReference>
<comment type="caution">
    <text evidence="4">The sequence shown here is derived from an EMBL/GenBank/DDBJ whole genome shotgun (WGS) entry which is preliminary data.</text>
</comment>
<dbReference type="PRINTS" id="PR00301">
    <property type="entry name" value="HEATSHOCK70"/>
</dbReference>
<keyword evidence="4" id="KW-0346">Stress response</keyword>
<dbReference type="InterPro" id="IPR013126">
    <property type="entry name" value="Hsp_70_fam"/>
</dbReference>
<sequence>MLYQRGWKMGVKKIERERQTRFRIRFIPIGQLFTTRSHWSVVGVDFGTLHSKIGVARNRGIDIIVNEVSNRATPSLVAFGPKQRSIGESAKTQETSNFKNTIGGLKRLIGRTLQDQDVEVEKKFLNATLVDIGGTVGVEQIFSATQLVAMYFGKLRDITANELKTGVSDLVIAVPGWYTDIQRRAMLDAAQIAGLNALRLINDTTAVALGYGITKTDLPEPENPRHVMFVDVGHSSMSVSVVAFSKGQLSVKAAAYDRHLGGRDIDYALIRYFAAQFNDKYHIDVLSNPKATFRLLVGCEKLKK</sequence>
<dbReference type="AlphaFoldDB" id="A0A9P6ZMN3"/>
<dbReference type="EMBL" id="JABBWD010000052">
    <property type="protein sequence ID" value="KAG1772628.1"/>
    <property type="molecule type" value="Genomic_DNA"/>
</dbReference>
<dbReference type="GO" id="GO:0005524">
    <property type="term" value="F:ATP binding"/>
    <property type="evidence" value="ECO:0007669"/>
    <property type="project" value="UniProtKB-KW"/>
</dbReference>
<feature type="non-terminal residue" evidence="4">
    <location>
        <position position="304"/>
    </location>
</feature>
<dbReference type="InterPro" id="IPR018181">
    <property type="entry name" value="Heat_shock_70_CS"/>
</dbReference>
<evidence type="ECO:0000256" key="2">
    <source>
        <dbReference type="ARBA" id="ARBA00022741"/>
    </source>
</evidence>
<comment type="similarity">
    <text evidence="1">Belongs to the heat shock protein 70 family.</text>
</comment>
<evidence type="ECO:0000313" key="4">
    <source>
        <dbReference type="EMBL" id="KAG1772628.1"/>
    </source>
</evidence>
<keyword evidence="3" id="KW-0067">ATP-binding</keyword>
<keyword evidence="5" id="KW-1185">Reference proteome</keyword>
<dbReference type="GO" id="GO:0005634">
    <property type="term" value="C:nucleus"/>
    <property type="evidence" value="ECO:0007669"/>
    <property type="project" value="TreeGrafter"/>
</dbReference>
<dbReference type="Gene3D" id="3.30.420.40">
    <property type="match status" value="1"/>
</dbReference>
<evidence type="ECO:0000256" key="1">
    <source>
        <dbReference type="ARBA" id="ARBA00007381"/>
    </source>
</evidence>
<proteinExistence type="inferred from homology"/>
<keyword evidence="2" id="KW-0547">Nucleotide-binding</keyword>
<organism evidence="4 5">
    <name type="scientific">Suillus placidus</name>
    <dbReference type="NCBI Taxonomy" id="48579"/>
    <lineage>
        <taxon>Eukaryota</taxon>
        <taxon>Fungi</taxon>
        <taxon>Dikarya</taxon>
        <taxon>Basidiomycota</taxon>
        <taxon>Agaricomycotina</taxon>
        <taxon>Agaricomycetes</taxon>
        <taxon>Agaricomycetidae</taxon>
        <taxon>Boletales</taxon>
        <taxon>Suillineae</taxon>
        <taxon>Suillaceae</taxon>
        <taxon>Suillus</taxon>
    </lineage>
</organism>
<accession>A0A9P6ZMN3</accession>
<dbReference type="Gene3D" id="3.90.640.10">
    <property type="entry name" value="Actin, Chain A, domain 4"/>
    <property type="match status" value="1"/>
</dbReference>
<dbReference type="GO" id="GO:0140662">
    <property type="term" value="F:ATP-dependent protein folding chaperone"/>
    <property type="evidence" value="ECO:0007669"/>
    <property type="project" value="InterPro"/>
</dbReference>
<name>A0A9P6ZMN3_9AGAM</name>
<dbReference type="GO" id="GO:0005829">
    <property type="term" value="C:cytosol"/>
    <property type="evidence" value="ECO:0007669"/>
    <property type="project" value="TreeGrafter"/>
</dbReference>
<dbReference type="SUPFAM" id="SSF53067">
    <property type="entry name" value="Actin-like ATPase domain"/>
    <property type="match status" value="2"/>
</dbReference>
<evidence type="ECO:0000256" key="3">
    <source>
        <dbReference type="ARBA" id="ARBA00022840"/>
    </source>
</evidence>
<dbReference type="Proteomes" id="UP000714275">
    <property type="component" value="Unassembled WGS sequence"/>
</dbReference>
<dbReference type="PANTHER" id="PTHR45639:SF4">
    <property type="entry name" value="HSC70CB, ISOFORM G"/>
    <property type="match status" value="1"/>
</dbReference>
<evidence type="ECO:0000313" key="5">
    <source>
        <dbReference type="Proteomes" id="UP000714275"/>
    </source>
</evidence>
<gene>
    <name evidence="4" type="ORF">EV702DRAFT_1201483</name>
</gene>